<evidence type="ECO:0000313" key="5">
    <source>
        <dbReference type="EMBL" id="NRN66092.1"/>
    </source>
</evidence>
<accession>A0ABX2F5C2</accession>
<dbReference type="InterPro" id="IPR036625">
    <property type="entry name" value="E3-bd_dom_sf"/>
</dbReference>
<comment type="caution">
    <text evidence="5">The sequence shown here is derived from an EMBL/GenBank/DDBJ whole genome shotgun (WGS) entry which is preliminary data.</text>
</comment>
<organism evidence="5 6">
    <name type="scientific">Kibdelosporangium persicum</name>
    <dbReference type="NCBI Taxonomy" id="2698649"/>
    <lineage>
        <taxon>Bacteria</taxon>
        <taxon>Bacillati</taxon>
        <taxon>Actinomycetota</taxon>
        <taxon>Actinomycetes</taxon>
        <taxon>Pseudonocardiales</taxon>
        <taxon>Pseudonocardiaceae</taxon>
        <taxon>Kibdelosporangium</taxon>
    </lineage>
</organism>
<keyword evidence="6" id="KW-1185">Reference proteome</keyword>
<dbReference type="Gene3D" id="4.10.320.10">
    <property type="entry name" value="E3-binding domain"/>
    <property type="match status" value="1"/>
</dbReference>
<protein>
    <submittedName>
        <fullName evidence="5">Nucleoid-associated protein Lsr2</fullName>
    </submittedName>
</protein>
<keyword evidence="1" id="KW-0238">DNA-binding</keyword>
<name>A0ABX2F5C2_9PSEU</name>
<dbReference type="InterPro" id="IPR055370">
    <property type="entry name" value="Lsr2_DNA-bd"/>
</dbReference>
<proteinExistence type="predicted"/>
<evidence type="ECO:0000256" key="2">
    <source>
        <dbReference type="SAM" id="MobiDB-lite"/>
    </source>
</evidence>
<evidence type="ECO:0000259" key="3">
    <source>
        <dbReference type="Pfam" id="PF11774"/>
    </source>
</evidence>
<feature type="region of interest" description="Disordered" evidence="2">
    <location>
        <begin position="60"/>
        <end position="83"/>
    </location>
</feature>
<dbReference type="Pfam" id="PF11774">
    <property type="entry name" value="Lsr2"/>
    <property type="match status" value="1"/>
</dbReference>
<evidence type="ECO:0000259" key="4">
    <source>
        <dbReference type="Pfam" id="PF23359"/>
    </source>
</evidence>
<feature type="domain" description="Lsr2 dimerization" evidence="3">
    <location>
        <begin position="1"/>
        <end position="60"/>
    </location>
</feature>
<sequence length="128" mass="13822">MAQRVTVQLVDDLDGTAADDISTVSFALDGVSYEIDLTEANAEKLRAGLEEFVNSARRIGGRVKRGTSPTKRAGSPASREQTKAIRDWARQNGFELSDRGRIPANVIEAFEAAHTSKGKKKGEPAFSS</sequence>
<dbReference type="Pfam" id="PF23359">
    <property type="entry name" value="Lsr2_DNA-bd"/>
    <property type="match status" value="1"/>
</dbReference>
<dbReference type="InterPro" id="IPR042261">
    <property type="entry name" value="Lsr2-like_dimerization"/>
</dbReference>
<feature type="domain" description="Lsr2 DNA-binding" evidence="4">
    <location>
        <begin position="78"/>
        <end position="113"/>
    </location>
</feature>
<dbReference type="Proteomes" id="UP000763557">
    <property type="component" value="Unassembled WGS sequence"/>
</dbReference>
<evidence type="ECO:0000256" key="1">
    <source>
        <dbReference type="ARBA" id="ARBA00023125"/>
    </source>
</evidence>
<reference evidence="5 6" key="1">
    <citation type="submission" date="2020-01" db="EMBL/GenBank/DDBJ databases">
        <title>Kibdelosporangium persica a novel Actinomycetes from a hot desert in Iran.</title>
        <authorList>
            <person name="Safaei N."/>
            <person name="Zaburannyi N."/>
            <person name="Mueller R."/>
            <person name="Wink J."/>
        </authorList>
    </citation>
    <scope>NUCLEOTIDE SEQUENCE [LARGE SCALE GENOMIC DNA]</scope>
    <source>
        <strain evidence="5 6">4NS15</strain>
    </source>
</reference>
<dbReference type="Gene3D" id="3.30.60.230">
    <property type="entry name" value="Lsr2, dimerization domain"/>
    <property type="match status" value="1"/>
</dbReference>
<dbReference type="RefSeq" id="WP_173131395.1">
    <property type="nucleotide sequence ID" value="NZ_CBCSGW010000002.1"/>
</dbReference>
<dbReference type="InterPro" id="IPR024412">
    <property type="entry name" value="Lsr2_dim_dom"/>
</dbReference>
<dbReference type="EMBL" id="JAAATY010000008">
    <property type="protein sequence ID" value="NRN66092.1"/>
    <property type="molecule type" value="Genomic_DNA"/>
</dbReference>
<evidence type="ECO:0000313" key="6">
    <source>
        <dbReference type="Proteomes" id="UP000763557"/>
    </source>
</evidence>
<gene>
    <name evidence="5" type="ORF">GC106_33100</name>
</gene>